<accession>A0AAQ0C0U9</accession>
<evidence type="ECO:0000313" key="1">
    <source>
        <dbReference type="EMBL" id="QQE90913.1"/>
    </source>
</evidence>
<dbReference type="EMBL" id="CP066310">
    <property type="protein sequence ID" value="QQE90913.1"/>
    <property type="molecule type" value="Genomic_DNA"/>
</dbReference>
<reference evidence="1 2" key="1">
    <citation type="submission" date="2020-12" db="EMBL/GenBank/DDBJ databases">
        <title>Genomic Analysis and Response surface optimization of nitrogen-fixing conditions for A. chroococcum strain HR1, Isolation from rhizosphere soil.</title>
        <authorList>
            <person name="Li J."/>
            <person name="Yang H."/>
            <person name="Liu H."/>
            <person name="Wang C."/>
            <person name="Tian Y."/>
            <person name="Lu X.Y."/>
        </authorList>
    </citation>
    <scope>NUCLEOTIDE SEQUENCE [LARGE SCALE GENOMIC DNA]</scope>
    <source>
        <strain evidence="1 2">HR1</strain>
    </source>
</reference>
<sequence length="107" mass="11453">MRRLPRRSLLSAVCRAGARNGAWRAAMMIGAVGGPVGALFGGEAQDAAGLSDRAYKVRTAEGDVKELRSPNREFAVGDKVETRGNRVYDAAALADDRTYGGAYSYRD</sequence>
<name>A0AAQ0C0U9_9GAMM</name>
<gene>
    <name evidence="1" type="ORF">GKQ51_13150</name>
</gene>
<organism evidence="1 2">
    <name type="scientific">Azotobacter chroococcum</name>
    <dbReference type="NCBI Taxonomy" id="353"/>
    <lineage>
        <taxon>Bacteria</taxon>
        <taxon>Pseudomonadati</taxon>
        <taxon>Pseudomonadota</taxon>
        <taxon>Gammaproteobacteria</taxon>
        <taxon>Pseudomonadales</taxon>
        <taxon>Pseudomonadaceae</taxon>
        <taxon>Azotobacter</taxon>
    </lineage>
</organism>
<protein>
    <submittedName>
        <fullName evidence="1">Uncharacterized protein</fullName>
    </submittedName>
</protein>
<dbReference type="Proteomes" id="UP000596192">
    <property type="component" value="Chromosome"/>
</dbReference>
<evidence type="ECO:0000313" key="2">
    <source>
        <dbReference type="Proteomes" id="UP000596192"/>
    </source>
</evidence>
<proteinExistence type="predicted"/>
<dbReference type="AlphaFoldDB" id="A0AAQ0C0U9"/>